<name>A0ABQ6YS23_9NOCA</name>
<keyword evidence="6 7" id="KW-0472">Membrane</keyword>
<evidence type="ECO:0000256" key="4">
    <source>
        <dbReference type="ARBA" id="ARBA00022692"/>
    </source>
</evidence>
<evidence type="ECO:0000256" key="1">
    <source>
        <dbReference type="ARBA" id="ARBA00004651"/>
    </source>
</evidence>
<feature type="transmembrane region" description="Helical" evidence="7">
    <location>
        <begin position="247"/>
        <end position="267"/>
    </location>
</feature>
<feature type="transmembrane region" description="Helical" evidence="7">
    <location>
        <begin position="429"/>
        <end position="453"/>
    </location>
</feature>
<evidence type="ECO:0000313" key="10">
    <source>
        <dbReference type="Proteomes" id="UP000798951"/>
    </source>
</evidence>
<dbReference type="NCBIfam" id="TIGR03920">
    <property type="entry name" value="T7SS_EccD"/>
    <property type="match status" value="1"/>
</dbReference>
<feature type="domain" description="EccD-like transmembrane" evidence="8">
    <location>
        <begin position="135"/>
        <end position="491"/>
    </location>
</feature>
<evidence type="ECO:0000256" key="2">
    <source>
        <dbReference type="ARBA" id="ARBA00006162"/>
    </source>
</evidence>
<keyword evidence="10" id="KW-1185">Reference proteome</keyword>
<dbReference type="RefSeq" id="WP_067982097.1">
    <property type="nucleotide sequence ID" value="NZ_VMSD01000002.1"/>
</dbReference>
<evidence type="ECO:0000256" key="6">
    <source>
        <dbReference type="ARBA" id="ARBA00023136"/>
    </source>
</evidence>
<evidence type="ECO:0000256" key="7">
    <source>
        <dbReference type="SAM" id="Phobius"/>
    </source>
</evidence>
<dbReference type="InterPro" id="IPR044049">
    <property type="entry name" value="EccD_transm"/>
</dbReference>
<evidence type="ECO:0000256" key="3">
    <source>
        <dbReference type="ARBA" id="ARBA00022475"/>
    </source>
</evidence>
<feature type="transmembrane region" description="Helical" evidence="7">
    <location>
        <begin position="273"/>
        <end position="294"/>
    </location>
</feature>
<feature type="transmembrane region" description="Helical" evidence="7">
    <location>
        <begin position="375"/>
        <end position="392"/>
    </location>
</feature>
<comment type="subcellular location">
    <subcellularLocation>
        <location evidence="1">Cell membrane</location>
        <topology evidence="1">Multi-pass membrane protein</topology>
    </subcellularLocation>
</comment>
<evidence type="ECO:0000256" key="5">
    <source>
        <dbReference type="ARBA" id="ARBA00022989"/>
    </source>
</evidence>
<comment type="caution">
    <text evidence="9">The sequence shown here is derived from an EMBL/GenBank/DDBJ whole genome shotgun (WGS) entry which is preliminary data.</text>
</comment>
<keyword evidence="3" id="KW-1003">Cell membrane</keyword>
<dbReference type="Pfam" id="PF08817">
    <property type="entry name" value="YukD"/>
    <property type="match status" value="1"/>
</dbReference>
<feature type="transmembrane region" description="Helical" evidence="7">
    <location>
        <begin position="164"/>
        <end position="185"/>
    </location>
</feature>
<dbReference type="EMBL" id="VMSD01000002">
    <property type="protein sequence ID" value="KAF0848291.1"/>
    <property type="molecule type" value="Genomic_DNA"/>
</dbReference>
<evidence type="ECO:0000313" key="9">
    <source>
        <dbReference type="EMBL" id="KAF0848291.1"/>
    </source>
</evidence>
<dbReference type="Proteomes" id="UP000798951">
    <property type="component" value="Unassembled WGS sequence"/>
</dbReference>
<accession>A0ABQ6YS23</accession>
<feature type="transmembrane region" description="Helical" evidence="7">
    <location>
        <begin position="219"/>
        <end position="240"/>
    </location>
</feature>
<organism evidence="9 10">
    <name type="scientific">Nocardia caishijiensis</name>
    <dbReference type="NCBI Taxonomy" id="184756"/>
    <lineage>
        <taxon>Bacteria</taxon>
        <taxon>Bacillati</taxon>
        <taxon>Actinomycetota</taxon>
        <taxon>Actinomycetes</taxon>
        <taxon>Mycobacteriales</taxon>
        <taxon>Nocardiaceae</taxon>
        <taxon>Nocardia</taxon>
    </lineage>
</organism>
<feature type="transmembrane region" description="Helical" evidence="7">
    <location>
        <begin position="404"/>
        <end position="423"/>
    </location>
</feature>
<dbReference type="PIRSF" id="PIRSF017804">
    <property type="entry name" value="Secretion_EccD1"/>
    <property type="match status" value="1"/>
</dbReference>
<feature type="transmembrane region" description="Helical" evidence="7">
    <location>
        <begin position="349"/>
        <end position="369"/>
    </location>
</feature>
<comment type="similarity">
    <text evidence="2">Belongs to the EccD/Snm4 family.</text>
</comment>
<dbReference type="Gene3D" id="3.10.20.90">
    <property type="entry name" value="Phosphatidylinositol 3-kinase Catalytic Subunit, Chain A, domain 1"/>
    <property type="match status" value="1"/>
</dbReference>
<evidence type="ECO:0000259" key="8">
    <source>
        <dbReference type="Pfam" id="PF19053"/>
    </source>
</evidence>
<protein>
    <submittedName>
        <fullName evidence="9">Type VII secretion integral membrane protein EccD</fullName>
    </submittedName>
</protein>
<keyword evidence="4 7" id="KW-0812">Transmembrane</keyword>
<gene>
    <name evidence="9" type="ORF">FNL39_102439</name>
</gene>
<proteinExistence type="inferred from homology"/>
<keyword evidence="5 7" id="KW-1133">Transmembrane helix</keyword>
<feature type="transmembrane region" description="Helical" evidence="7">
    <location>
        <begin position="192"/>
        <end position="213"/>
    </location>
</feature>
<reference evidence="9 10" key="1">
    <citation type="submission" date="2019-07" db="EMBL/GenBank/DDBJ databases">
        <title>Genomic Encyclopedia of Type Strains, Phase IV (KMG-IV): sequencing the most valuable type-strain genomes for metagenomic binning, comparative biology and taxonomic classification.</title>
        <authorList>
            <person name="Goeker M."/>
        </authorList>
    </citation>
    <scope>NUCLEOTIDE SEQUENCE [LARGE SCALE GENOMIC DNA]</scope>
    <source>
        <strain evidence="9 10">DSM 44831</strain>
    </source>
</reference>
<dbReference type="InterPro" id="IPR006707">
    <property type="entry name" value="T7SS_EccD"/>
</dbReference>
<dbReference type="Pfam" id="PF19053">
    <property type="entry name" value="EccD"/>
    <property type="match status" value="1"/>
</dbReference>
<sequence length="491" mass="49643">MTAQSSGGVGTTEPELCRVSVIGGNTQLDVGLPAHVPIIAFIDDLVALIESRDPQQPDQEDGAAPLEARHHTLARLGRDPLRPNQTLAEAEVFDGELLVLRSVASAESPALFDDVIDAVSRLTAEVFHGWSAASARMVGLVVASVAIIAGLGLSALTRGHGADLIAPIMLAGAAIGSLGAAVIAVRKLGAEFVGAMLVLYTLLLVFGTGALIVPGALGAPHVLLGCTATFVAAIGCYRLARVGTTMIAATATLCALGAVAAAVRLFWEPGLDAIAAGLVVGATLLFSAAARLAAGFAKLPIPPVPTAGAAIDPADHEPRPTIEGIGAIGATVLPSAAGLGLRARYANNFQTGIVGAAAFVAAAAAVVAADPFGAAGRPGIALAVVTATILCLRGRSFADLAQACAMITAGCLSFIALIVALALGDPEMLVTSVGLLLLFAIGSVVFGVLGPHAEATPPTQRAIEIFEYILIISMVPLVVWIMDVYSIARNL</sequence>
<dbReference type="InterPro" id="IPR024962">
    <property type="entry name" value="YukD-like"/>
</dbReference>
<feature type="transmembrane region" description="Helical" evidence="7">
    <location>
        <begin position="137"/>
        <end position="158"/>
    </location>
</feature>
<feature type="transmembrane region" description="Helical" evidence="7">
    <location>
        <begin position="465"/>
        <end position="488"/>
    </location>
</feature>